<proteinExistence type="predicted"/>
<comment type="caution">
    <text evidence="2">The sequence shown here is derived from an EMBL/GenBank/DDBJ whole genome shotgun (WGS) entry which is preliminary data.</text>
</comment>
<evidence type="ECO:0000313" key="2">
    <source>
        <dbReference type="EMBL" id="KFM18797.1"/>
    </source>
</evidence>
<keyword evidence="2" id="KW-0808">Transferase</keyword>
<dbReference type="GO" id="GO:0030798">
    <property type="term" value="F:trans-aconitate 2-methyltransferase activity"/>
    <property type="evidence" value="ECO:0007669"/>
    <property type="project" value="UniProtKB-EC"/>
</dbReference>
<dbReference type="EMBL" id="JOSZ01000014">
    <property type="protein sequence ID" value="KFM18797.1"/>
    <property type="molecule type" value="Genomic_DNA"/>
</dbReference>
<dbReference type="Pfam" id="PF08241">
    <property type="entry name" value="Methyltransf_11"/>
    <property type="match status" value="1"/>
</dbReference>
<keyword evidence="2" id="KW-0489">Methyltransferase</keyword>
<dbReference type="Gene3D" id="3.40.50.150">
    <property type="entry name" value="Vaccinia Virus protein VP39"/>
    <property type="match status" value="1"/>
</dbReference>
<evidence type="ECO:0000259" key="1">
    <source>
        <dbReference type="Pfam" id="PF08241"/>
    </source>
</evidence>
<gene>
    <name evidence="2" type="ORF">AAA799P11_01006</name>
</gene>
<feature type="domain" description="Methyltransferase type 11" evidence="1">
    <location>
        <begin position="93"/>
        <end position="187"/>
    </location>
</feature>
<dbReference type="AlphaFoldDB" id="A0A087RZ93"/>
<dbReference type="GO" id="GO:0032259">
    <property type="term" value="P:methylation"/>
    <property type="evidence" value="ECO:0007669"/>
    <property type="project" value="UniProtKB-KW"/>
</dbReference>
<dbReference type="Proteomes" id="UP000029387">
    <property type="component" value="Unassembled WGS sequence"/>
</dbReference>
<dbReference type="EC" id="2.1.1.144" evidence="2"/>
<organism evidence="2 3">
    <name type="scientific">Marine Group I thaumarchaeote SCGC AAA799-P11</name>
    <dbReference type="NCBI Taxonomy" id="1502295"/>
    <lineage>
        <taxon>Archaea</taxon>
        <taxon>Nitrososphaerota</taxon>
        <taxon>Marine Group I</taxon>
    </lineage>
</organism>
<name>A0A087RZ93_9ARCH</name>
<dbReference type="InterPro" id="IPR013216">
    <property type="entry name" value="Methyltransf_11"/>
</dbReference>
<dbReference type="PANTHER" id="PTHR43591">
    <property type="entry name" value="METHYLTRANSFERASE"/>
    <property type="match status" value="1"/>
</dbReference>
<accession>A0A087RZ93</accession>
<dbReference type="SUPFAM" id="SSF53335">
    <property type="entry name" value="S-adenosyl-L-methionine-dependent methyltransferases"/>
    <property type="match status" value="1"/>
</dbReference>
<dbReference type="InterPro" id="IPR029063">
    <property type="entry name" value="SAM-dependent_MTases_sf"/>
</dbReference>
<protein>
    <submittedName>
        <fullName evidence="2">Phthiotriol-phenolphthiotriol dimycocerosates methyltransferase 1 protein</fullName>
        <ecNumber evidence="2">2.1.1.144</ecNumber>
    </submittedName>
</protein>
<reference evidence="2 3" key="1">
    <citation type="submission" date="2014-06" db="EMBL/GenBank/DDBJ databases">
        <authorList>
            <person name="Ngugi D.K."/>
            <person name="Blom J."/>
            <person name="Alam I."/>
            <person name="Rashid M."/>
            <person name="Baalawi W."/>
            <person name="Zhang G."/>
            <person name="Hikmawan T."/>
            <person name="Guan Y."/>
            <person name="Antunes A."/>
            <person name="Siam R."/>
            <person name="El-Dorry H."/>
            <person name="Bajic V."/>
            <person name="Stingl U."/>
        </authorList>
    </citation>
    <scope>NUCLEOTIDE SEQUENCE [LARGE SCALE GENOMIC DNA]</scope>
    <source>
        <strain evidence="2">SCGC AAA799-P11</strain>
    </source>
</reference>
<dbReference type="CDD" id="cd02440">
    <property type="entry name" value="AdoMet_MTases"/>
    <property type="match status" value="1"/>
</dbReference>
<sequence>MGRSYFTRILNLKNSVISSKTSSYSVIDGIPNFVETIDDTTQKQVQHSFGEKWIQSDFGQDDLEFEEKIKPIYLEMMGLDESNLDIFKNKTILEVGIGSGSSSRIWGPDAKEFHGIDISKAVFKAKTNLQDTIKNPILAQADVNKMPYRDESFDIVVSNGVFHHTPNTKLAVKSSLKKLKIGGTCIFYIYKIKSPIREFSDDYIRSKISNLSYDEAWKKIKPITDFGKLLDEKNIQLNIPFDLELLGIKKGTYSLQRFFYDYFFKCFWNNSWGYDYSNLVNIDWYHPKYCWRHSKNEIISWCDEFDLQIQYLKELQSGYACSVIKNSQLL</sequence>
<keyword evidence="3" id="KW-1185">Reference proteome</keyword>
<evidence type="ECO:0000313" key="3">
    <source>
        <dbReference type="Proteomes" id="UP000029387"/>
    </source>
</evidence>